<dbReference type="SUPFAM" id="SSF53474">
    <property type="entry name" value="alpha/beta-Hydrolases"/>
    <property type="match status" value="1"/>
</dbReference>
<dbReference type="InterPro" id="IPR029058">
    <property type="entry name" value="AB_hydrolase_fold"/>
</dbReference>
<comment type="caution">
    <text evidence="2">The sequence shown here is derived from an EMBL/GenBank/DDBJ whole genome shotgun (WGS) entry which is preliminary data.</text>
</comment>
<dbReference type="Gene3D" id="3.40.50.1820">
    <property type="entry name" value="alpha/beta hydrolase"/>
    <property type="match status" value="1"/>
</dbReference>
<keyword evidence="3" id="KW-1185">Reference proteome</keyword>
<dbReference type="AlphaFoldDB" id="A0A5J5IW09"/>
<dbReference type="GO" id="GO:0016787">
    <property type="term" value="F:hydrolase activity"/>
    <property type="evidence" value="ECO:0007669"/>
    <property type="project" value="UniProtKB-KW"/>
</dbReference>
<evidence type="ECO:0000313" key="3">
    <source>
        <dbReference type="Proteomes" id="UP000327039"/>
    </source>
</evidence>
<dbReference type="PRINTS" id="PR00111">
    <property type="entry name" value="ABHYDROLASE"/>
</dbReference>
<dbReference type="EMBL" id="VYRZ01000001">
    <property type="protein sequence ID" value="KAA9089321.1"/>
    <property type="molecule type" value="Genomic_DNA"/>
</dbReference>
<proteinExistence type="predicted"/>
<evidence type="ECO:0000259" key="1">
    <source>
        <dbReference type="Pfam" id="PF12697"/>
    </source>
</evidence>
<dbReference type="OrthoDB" id="63519at2"/>
<dbReference type="RefSeq" id="WP_150417953.1">
    <property type="nucleotide sequence ID" value="NZ_VYRZ01000001.1"/>
</dbReference>
<name>A0A5J5IW09_9MICO</name>
<protein>
    <submittedName>
        <fullName evidence="2">Alpha/beta fold hydrolase</fullName>
    </submittedName>
</protein>
<dbReference type="PANTHER" id="PTHR43194">
    <property type="entry name" value="HYDROLASE ALPHA/BETA FOLD FAMILY"/>
    <property type="match status" value="1"/>
</dbReference>
<dbReference type="InterPro" id="IPR000073">
    <property type="entry name" value="AB_hydrolase_1"/>
</dbReference>
<organism evidence="2 3">
    <name type="scientific">Microbacterium radiodurans</name>
    <dbReference type="NCBI Taxonomy" id="661398"/>
    <lineage>
        <taxon>Bacteria</taxon>
        <taxon>Bacillati</taxon>
        <taxon>Actinomycetota</taxon>
        <taxon>Actinomycetes</taxon>
        <taxon>Micrococcales</taxon>
        <taxon>Microbacteriaceae</taxon>
        <taxon>Microbacterium</taxon>
    </lineage>
</organism>
<keyword evidence="2" id="KW-0378">Hydrolase</keyword>
<dbReference type="PANTHER" id="PTHR43194:SF2">
    <property type="entry name" value="PEROXISOMAL MEMBRANE PROTEIN LPX1"/>
    <property type="match status" value="1"/>
</dbReference>
<dbReference type="Pfam" id="PF12697">
    <property type="entry name" value="Abhydrolase_6"/>
    <property type="match status" value="1"/>
</dbReference>
<sequence length="238" mass="24978">MTPLVLLAGMNCTADLWLGCGLDDAVTPHLDRAGVDDQVDALLAVLPPRFVLAGLSLGAIVAMTLAVRAPSRVAGLCLASTNAKAPTESQRVSWRSWIQRLDEGASPEDLQGDILDVLISPAARRTHPGLAERARAMGAQTAPATLEAQLRMQLTRTDLRPALAGLRLPTLVLSGERDALCPPAFHDEIVAAIPGSQLRSVDAGHLMPLERPDAFGAAVAEWRGVVSRAPSAAGEDAP</sequence>
<evidence type="ECO:0000313" key="2">
    <source>
        <dbReference type="EMBL" id="KAA9089321.1"/>
    </source>
</evidence>
<gene>
    <name evidence="2" type="ORF">F6B42_02220</name>
</gene>
<feature type="domain" description="AB hydrolase-1" evidence="1">
    <location>
        <begin position="17"/>
        <end position="216"/>
    </location>
</feature>
<dbReference type="Proteomes" id="UP000327039">
    <property type="component" value="Unassembled WGS sequence"/>
</dbReference>
<accession>A0A5J5IW09</accession>
<reference evidence="3" key="1">
    <citation type="submission" date="2019-09" db="EMBL/GenBank/DDBJ databases">
        <title>Mumia zhuanghuii sp. nov. isolated from the intestinal contents of plateau pika (Ochotona curzoniae) in the Qinghai-Tibet plateau of China.</title>
        <authorList>
            <person name="Tian Z."/>
        </authorList>
    </citation>
    <scope>NUCLEOTIDE SEQUENCE [LARGE SCALE GENOMIC DNA]</scope>
    <source>
        <strain evidence="3">DSM 25564</strain>
    </source>
</reference>
<dbReference type="InterPro" id="IPR050228">
    <property type="entry name" value="Carboxylesterase_BioH"/>
</dbReference>